<dbReference type="InterPro" id="IPR011704">
    <property type="entry name" value="ATPase_dyneun-rel_AAA"/>
</dbReference>
<sequence>MPLLTAGRHLRALNFARFKKAPLALQPSYNARLRAHSNLPHLFTAHNTRPLPSMSGSDDSSKPSSTVGRLAAIGRQLLPSSALSTSSSSKSSDGDKSAASPVERRGTLRLGSSVELPVFAPHDETRLPDPRLLLDLHDPVVRDHLEWLGRKYSLKQDAFLISPPGPFARRLALTFAALLQLPVEHVSLHRDVGESELIQTRNLAGGTTLTYQDGPVVRAMKRGSILILEGVERAERASMPLLNNLIENREMGLADGTHLVPRSTLEKAKAAGENQTFIPVSDAFFVIAIGLPVPPYKGLPLDPPFRSRFQGRWVEGVVPSTLSNVLSPDKQAKELSDALTQRFFEWASLVRLHGTAATADEVLPPAERLPNVPATALSLLSDLAARFPPAVPLPPLPSFDETDDGTRPSAPNLPTAPPRNGALQVHESTRARVEARENEQLKQYAEDQAKNKKGDGSIAPSTRALLGAGYPMLHTLDPTRRELAADLLAAVSLHAGVGVGGAEVEEGKGLLGYRVTGIVRAADDAADVTFEQEQGRKVTVRVPAGPLQLAPLPSVSNDKAAPNGLLFTPRLAGVITSMLQLHAVGRDVILLPSALAADKIKGEVSPSSSSSTSTSIGLFASLLGYPHEGVHLYKDLGGGELIARRATTKDGSTTWEAAPLLRGALSGTLVHLSGIDVLGPTLGALARLTQDREAELWNGGRAALPGALTSVEGTDIAEKRLTTINPSFRVIGTASSSKPEWLNEEASALFSFVAPAPMSAEEELSVIVSRSGAMPAQLEPLLAFTARYRALAADPGLGLQASRRLGTRALIRIATRIAQYPWTDLYATLARTLLIEFLPRTTAALVQSALSQTELRPRGSEGAFQYVAPEHLSAPEIKKGVLSFRNINAPGAQDNPQAGVVNIPLYDAASKDPAGLSLVPTMEHFYDNPAQSALLRDIGIDLLGNDVLLMGNQGTGKNKLIDRLAMLIGRPREYVQLHRDSSVSSILQQVQLVDGQLTFLESPLVRAIRTGRLCVIDEADKCPASVTAIFRSLAERRELTLPDGRRVRPQGSLGSDEDVVAHPDFRLVLLANRPGHGFQGSDFLSVIGEGFAMFQISNPSHESEVALLQQVGPHVDPKLIKQLDLAWCDLRDHFDQGSLHYPLSMRELIHIVRHLERYPGEQLVDVLLNTLSFDLQRPEVMELVARTLAKRGLNVKGLSLAAIRQKEEEKQKVDAGRVEFDPESAGRDTNLDKPKEGKTDPDNKEHSGGNTWRGGTGGRDTAGLGGRGGYERLYSGHEIKQIPDSLKRDVPEHIKEQARQMAKEALAKKLAEEGMTAHEGATLQAYKLELAQHINNLVLTLNQVQTAAKERQWLKRQEEGQLDESRLTDALTGDKGVMKRRAEQPPDPFAPQTKPKRIRILVDVSASMYSMQYDGRLDRELKTVLMVMEAFARTEPGKYVYDIWGHSGESDHIPLVMADKPPASAGDRWRVLRDMTSITQYTMSGDSTLESIRWGCRELTKEEADDYFVIALSDANLGRYGITTDMLAKALRSNEKVKGSVIFLDGRSSEGKQTAAQLPGLAYSVIDLRQLPQTFGSLLEAALHQ</sequence>
<reference evidence="3 4" key="1">
    <citation type="journal article" date="2018" name="Mol. Biol. Evol.">
        <title>Broad Genomic Sampling Reveals a Smut Pathogenic Ancestry of the Fungal Clade Ustilaginomycotina.</title>
        <authorList>
            <person name="Kijpornyongpan T."/>
            <person name="Mondo S.J."/>
            <person name="Barry K."/>
            <person name="Sandor L."/>
            <person name="Lee J."/>
            <person name="Lipzen A."/>
            <person name="Pangilinan J."/>
            <person name="LaButti K."/>
            <person name="Hainaut M."/>
            <person name="Henrissat B."/>
            <person name="Grigoriev I.V."/>
            <person name="Spatafora J.W."/>
            <person name="Aime M.C."/>
        </authorList>
    </citation>
    <scope>NUCLEOTIDE SEQUENCE [LARGE SCALE GENOMIC DNA]</scope>
    <source>
        <strain evidence="3 4">MCA 4658</strain>
    </source>
</reference>
<dbReference type="GO" id="GO:0016887">
    <property type="term" value="F:ATP hydrolysis activity"/>
    <property type="evidence" value="ECO:0007669"/>
    <property type="project" value="InterPro"/>
</dbReference>
<keyword evidence="4" id="KW-1185">Reference proteome</keyword>
<feature type="compositionally biased region" description="Basic and acidic residues" evidence="1">
    <location>
        <begin position="1211"/>
        <end position="1247"/>
    </location>
</feature>
<feature type="compositionally biased region" description="Basic and acidic residues" evidence="1">
    <location>
        <begin position="427"/>
        <end position="438"/>
    </location>
</feature>
<feature type="compositionally biased region" description="Basic and acidic residues" evidence="1">
    <location>
        <begin position="92"/>
        <end position="106"/>
    </location>
</feature>
<dbReference type="GO" id="GO:0005737">
    <property type="term" value="C:cytoplasm"/>
    <property type="evidence" value="ECO:0007669"/>
    <property type="project" value="TreeGrafter"/>
</dbReference>
<feature type="compositionally biased region" description="Gly residues" evidence="1">
    <location>
        <begin position="1251"/>
        <end position="1267"/>
    </location>
</feature>
<feature type="region of interest" description="Disordered" evidence="1">
    <location>
        <begin position="80"/>
        <end position="106"/>
    </location>
</feature>
<evidence type="ECO:0000313" key="3">
    <source>
        <dbReference type="EMBL" id="PWN45109.1"/>
    </source>
</evidence>
<evidence type="ECO:0000313" key="4">
    <source>
        <dbReference type="Proteomes" id="UP000245783"/>
    </source>
</evidence>
<dbReference type="InterPro" id="IPR036465">
    <property type="entry name" value="vWFA_dom_sf"/>
</dbReference>
<dbReference type="SUPFAM" id="SSF52540">
    <property type="entry name" value="P-loop containing nucleoside triphosphate hydrolases"/>
    <property type="match status" value="2"/>
</dbReference>
<dbReference type="Gene3D" id="3.40.50.300">
    <property type="entry name" value="P-loop containing nucleotide triphosphate hydrolases"/>
    <property type="match status" value="2"/>
</dbReference>
<feature type="domain" description="ATPase dynein-related AAA" evidence="2">
    <location>
        <begin position="159"/>
        <end position="309"/>
    </location>
</feature>
<dbReference type="InParanoid" id="A0A316W5I9"/>
<organism evidence="3 4">
    <name type="scientific">Ceraceosorus guamensis</name>
    <dbReference type="NCBI Taxonomy" id="1522189"/>
    <lineage>
        <taxon>Eukaryota</taxon>
        <taxon>Fungi</taxon>
        <taxon>Dikarya</taxon>
        <taxon>Basidiomycota</taxon>
        <taxon>Ustilaginomycotina</taxon>
        <taxon>Exobasidiomycetes</taxon>
        <taxon>Ceraceosorales</taxon>
        <taxon>Ceraceosoraceae</taxon>
        <taxon>Ceraceosorus</taxon>
    </lineage>
</organism>
<dbReference type="Proteomes" id="UP000245783">
    <property type="component" value="Unassembled WGS sequence"/>
</dbReference>
<dbReference type="STRING" id="1522189.A0A316W5I9"/>
<dbReference type="PANTHER" id="PTHR21610">
    <property type="entry name" value="VON WILLEBRAND FACTOR A DOMAIN-CONTAINING PROTEIN 8"/>
    <property type="match status" value="1"/>
</dbReference>
<protein>
    <recommendedName>
        <fullName evidence="2">ATPase dynein-related AAA domain-containing protein</fullName>
    </recommendedName>
</protein>
<feature type="compositionally biased region" description="Low complexity" evidence="1">
    <location>
        <begin position="52"/>
        <end position="65"/>
    </location>
</feature>
<dbReference type="OrthoDB" id="5186at2759"/>
<dbReference type="EMBL" id="KZ819357">
    <property type="protein sequence ID" value="PWN45109.1"/>
    <property type="molecule type" value="Genomic_DNA"/>
</dbReference>
<feature type="region of interest" description="Disordered" evidence="1">
    <location>
        <begin position="44"/>
        <end position="67"/>
    </location>
</feature>
<feature type="region of interest" description="Disordered" evidence="1">
    <location>
        <begin position="1211"/>
        <end position="1267"/>
    </location>
</feature>
<accession>A0A316W5I9</accession>
<gene>
    <name evidence="3" type="ORF">IE81DRAFT_320720</name>
</gene>
<dbReference type="RefSeq" id="XP_025372269.1">
    <property type="nucleotide sequence ID" value="XM_025513112.1"/>
</dbReference>
<name>A0A316W5I9_9BASI</name>
<dbReference type="SUPFAM" id="SSF53300">
    <property type="entry name" value="vWA-like"/>
    <property type="match status" value="1"/>
</dbReference>
<dbReference type="GO" id="GO:0005524">
    <property type="term" value="F:ATP binding"/>
    <property type="evidence" value="ECO:0007669"/>
    <property type="project" value="InterPro"/>
</dbReference>
<dbReference type="Pfam" id="PF07728">
    <property type="entry name" value="AAA_5"/>
    <property type="match status" value="2"/>
</dbReference>
<feature type="compositionally biased region" description="Basic and acidic residues" evidence="1">
    <location>
        <begin position="1358"/>
        <end position="1367"/>
    </location>
</feature>
<feature type="region of interest" description="Disordered" evidence="1">
    <location>
        <begin position="393"/>
        <end position="438"/>
    </location>
</feature>
<dbReference type="InterPro" id="IPR039891">
    <property type="entry name" value="VWA8"/>
</dbReference>
<feature type="compositionally biased region" description="Low complexity" evidence="1">
    <location>
        <begin position="80"/>
        <end position="91"/>
    </location>
</feature>
<dbReference type="GeneID" id="37034982"/>
<feature type="region of interest" description="Disordered" evidence="1">
    <location>
        <begin position="1358"/>
        <end position="1393"/>
    </location>
</feature>
<dbReference type="PANTHER" id="PTHR21610:SF9">
    <property type="entry name" value="VON WILLEBRAND FACTOR A DOMAIN-CONTAINING PROTEIN 8"/>
    <property type="match status" value="1"/>
</dbReference>
<feature type="domain" description="ATPase dynein-related AAA" evidence="2">
    <location>
        <begin position="946"/>
        <end position="1078"/>
    </location>
</feature>
<dbReference type="InterPro" id="IPR027417">
    <property type="entry name" value="P-loop_NTPase"/>
</dbReference>
<evidence type="ECO:0000256" key="1">
    <source>
        <dbReference type="SAM" id="MobiDB-lite"/>
    </source>
</evidence>
<evidence type="ECO:0000259" key="2">
    <source>
        <dbReference type="Pfam" id="PF07728"/>
    </source>
</evidence>
<proteinExistence type="predicted"/>